<dbReference type="InterPro" id="IPR000326">
    <property type="entry name" value="PAP2/HPO"/>
</dbReference>
<keyword evidence="1" id="KW-0472">Membrane</keyword>
<feature type="transmembrane region" description="Helical" evidence="1">
    <location>
        <begin position="38"/>
        <end position="56"/>
    </location>
</feature>
<dbReference type="AlphaFoldDB" id="A0AAE3H6U4"/>
<keyword evidence="4" id="KW-1185">Reference proteome</keyword>
<reference evidence="3 4" key="1">
    <citation type="submission" date="2018-11" db="EMBL/GenBank/DDBJ databases">
        <title>Novel bacteria species description.</title>
        <authorList>
            <person name="Han J.-H."/>
        </authorList>
    </citation>
    <scope>NUCLEOTIDE SEQUENCE [LARGE SCALE GENOMIC DNA]</scope>
    <source>
        <strain evidence="3 4">KCTC23259</strain>
    </source>
</reference>
<feature type="domain" description="Phosphatidic acid phosphatase type 2/haloperoxidase" evidence="2">
    <location>
        <begin position="62"/>
        <end position="176"/>
    </location>
</feature>
<name>A0AAE3H6U4_9BACT</name>
<protein>
    <submittedName>
        <fullName evidence="3">Phosphatase PAP2 family protein</fullName>
    </submittedName>
</protein>
<comment type="caution">
    <text evidence="3">The sequence shown here is derived from an EMBL/GenBank/DDBJ whole genome shotgun (WGS) entry which is preliminary data.</text>
</comment>
<evidence type="ECO:0000313" key="3">
    <source>
        <dbReference type="EMBL" id="MCP9765215.1"/>
    </source>
</evidence>
<dbReference type="SUPFAM" id="SSF48317">
    <property type="entry name" value="Acid phosphatase/Vanadium-dependent haloperoxidase"/>
    <property type="match status" value="1"/>
</dbReference>
<gene>
    <name evidence="3" type="ORF">EGI31_19955</name>
</gene>
<dbReference type="Gene3D" id="1.20.144.10">
    <property type="entry name" value="Phosphatidic acid phosphatase type 2/haloperoxidase"/>
    <property type="match status" value="2"/>
</dbReference>
<dbReference type="Proteomes" id="UP001204144">
    <property type="component" value="Unassembled WGS sequence"/>
</dbReference>
<feature type="transmembrane region" description="Helical" evidence="1">
    <location>
        <begin position="134"/>
        <end position="155"/>
    </location>
</feature>
<sequence>MRLIETILEFDKQLFLFLNGFHRPWLDTLMLFFSKSKVWIPLYLIIVFYLFRNFGLKDGVRFIALIILAVCMSDFITSGIMKPYFQRLRPCYDFLSEMTLVGNCGGKYGFASSHAANSFALFFSIYKIFGKKHFWTYTLLCWAIIVSYSRIYLGVHFPLDVLFGGLLGILISTCIFKINESITK</sequence>
<feature type="transmembrane region" description="Helical" evidence="1">
    <location>
        <begin position="161"/>
        <end position="178"/>
    </location>
</feature>
<dbReference type="CDD" id="cd03395">
    <property type="entry name" value="PAP2_like_4"/>
    <property type="match status" value="1"/>
</dbReference>
<proteinExistence type="predicted"/>
<keyword evidence="1" id="KW-1133">Transmembrane helix</keyword>
<accession>A0AAE3H6U4</accession>
<dbReference type="InterPro" id="IPR036938">
    <property type="entry name" value="PAP2/HPO_sf"/>
</dbReference>
<dbReference type="SMART" id="SM00014">
    <property type="entry name" value="acidPPc"/>
    <property type="match status" value="1"/>
</dbReference>
<dbReference type="PANTHER" id="PTHR14969:SF13">
    <property type="entry name" value="AT30094P"/>
    <property type="match status" value="1"/>
</dbReference>
<dbReference type="PANTHER" id="PTHR14969">
    <property type="entry name" value="SPHINGOSINE-1-PHOSPHATE PHOSPHOHYDROLASE"/>
    <property type="match status" value="1"/>
</dbReference>
<keyword evidence="1" id="KW-0812">Transmembrane</keyword>
<evidence type="ECO:0000313" key="4">
    <source>
        <dbReference type="Proteomes" id="UP001204144"/>
    </source>
</evidence>
<organism evidence="3 4">
    <name type="scientific">Lacihabitans soyangensis</name>
    <dbReference type="NCBI Taxonomy" id="869394"/>
    <lineage>
        <taxon>Bacteria</taxon>
        <taxon>Pseudomonadati</taxon>
        <taxon>Bacteroidota</taxon>
        <taxon>Cytophagia</taxon>
        <taxon>Cytophagales</taxon>
        <taxon>Leadbetterellaceae</taxon>
        <taxon>Lacihabitans</taxon>
    </lineage>
</organism>
<dbReference type="Pfam" id="PF01569">
    <property type="entry name" value="PAP2"/>
    <property type="match status" value="1"/>
</dbReference>
<dbReference type="EMBL" id="RJUF01000181">
    <property type="protein sequence ID" value="MCP9765215.1"/>
    <property type="molecule type" value="Genomic_DNA"/>
</dbReference>
<feature type="transmembrane region" description="Helical" evidence="1">
    <location>
        <begin position="62"/>
        <end position="80"/>
    </location>
</feature>
<evidence type="ECO:0000256" key="1">
    <source>
        <dbReference type="SAM" id="Phobius"/>
    </source>
</evidence>
<evidence type="ECO:0000259" key="2">
    <source>
        <dbReference type="SMART" id="SM00014"/>
    </source>
</evidence>